<dbReference type="Gene3D" id="3.30.1370.120">
    <property type="match status" value="3"/>
</dbReference>
<dbReference type="PRINTS" id="PR01032">
    <property type="entry name" value="PHAGEIV"/>
</dbReference>
<dbReference type="InterPro" id="IPR049371">
    <property type="entry name" value="GspD-like_N0"/>
</dbReference>
<accession>Q0BZ85</accession>
<dbReference type="GO" id="GO:0009306">
    <property type="term" value="P:protein secretion"/>
    <property type="evidence" value="ECO:0007669"/>
    <property type="project" value="InterPro"/>
</dbReference>
<gene>
    <name evidence="11" type="ordered locus">HNE_2514</name>
</gene>
<feature type="domain" description="NolW-like" evidence="9">
    <location>
        <begin position="264"/>
        <end position="325"/>
    </location>
</feature>
<keyword evidence="4" id="KW-0472">Membrane</keyword>
<dbReference type="Pfam" id="PF03958">
    <property type="entry name" value="Secretin_N"/>
    <property type="match status" value="2"/>
</dbReference>
<feature type="domain" description="NolW-like" evidence="9">
    <location>
        <begin position="335"/>
        <end position="440"/>
    </location>
</feature>
<evidence type="ECO:0000256" key="2">
    <source>
        <dbReference type="ARBA" id="ARBA00022692"/>
    </source>
</evidence>
<feature type="region of interest" description="Disordered" evidence="7">
    <location>
        <begin position="354"/>
        <end position="392"/>
    </location>
</feature>
<evidence type="ECO:0000256" key="7">
    <source>
        <dbReference type="SAM" id="MobiDB-lite"/>
    </source>
</evidence>
<feature type="compositionally biased region" description="Low complexity" evidence="7">
    <location>
        <begin position="354"/>
        <end position="366"/>
    </location>
</feature>
<dbReference type="InterPro" id="IPR001775">
    <property type="entry name" value="GspD/PilQ"/>
</dbReference>
<evidence type="ECO:0000256" key="1">
    <source>
        <dbReference type="ARBA" id="ARBA00004370"/>
    </source>
</evidence>
<keyword evidence="6" id="KW-0813">Transport</keyword>
<dbReference type="PANTHER" id="PTHR30332:SF25">
    <property type="entry name" value="SECRETIN XPSD"/>
    <property type="match status" value="1"/>
</dbReference>
<dbReference type="HOGENOM" id="CLU_006756_1_2_5"/>
<dbReference type="InterPro" id="IPR004846">
    <property type="entry name" value="T2SS/T3SS_dom"/>
</dbReference>
<sequence>MNPRAVRLIGFAALLTGLPACQTVSDLSKRLDPNPNANMIRDVPDKRTSIAGENNLASQRQTAAEAQSEELMYGSSRFFDDAQTADTLVPADDSQTRGESFVFRNAPIDAVLNEVLGERFGLSYSIDPSVTGSITLRLDGILTPDQAVAGMDAALRLQGFEIVESGGNFVIARVGQFQGSVSKPVFLQPNDVLPPGTSLAVLQIRYASVSEVTAIAKSMLAEDLIRYGDDARGFVVLSGDPEQVSAGVQLLKSLDVNWLSSVSTALIPVVNASPEEIASDLEPILSRLGGVSVVPLERLQTLMVISRQRESLDQAREWIARLDKGARPQLMRDVLVYEARYVNAEDLVALTEGGSASSSGFTTSAFNEPRKTSGRREVTDRPSETAALPGDTFSEPGTSLFESLSIRVDPGRNAVVARGASVELESLSELLSLLDKPKRQVLIEATIVEVSLTDGTSLGVQWDLVQDRLSATFTDTGSGDLTSLFPGVSVSYINTDIAAVINALAATSDVEIVSSPRMLVLNNETARLQVGDQVPIITQSAVSVSDPGAPVVNSTTYRDTGVILTVTPRIRAGGMVEVDISQEVSGVSETTTSSIDSPTISQRSIQSVLAVPDGSTAVLGGLMSSTRSYSRTGIPILKDTPVLGAAFRSTNQSERRTELIVLIEPTVVVSEEPSSDIPALLRAALVRARGAPAT</sequence>
<keyword evidence="3" id="KW-0732">Signal</keyword>
<evidence type="ECO:0000256" key="5">
    <source>
        <dbReference type="RuleBase" id="RU004003"/>
    </source>
</evidence>
<evidence type="ECO:0000256" key="4">
    <source>
        <dbReference type="ARBA" id="ARBA00023136"/>
    </source>
</evidence>
<dbReference type="GO" id="GO:0015627">
    <property type="term" value="C:type II protein secretion system complex"/>
    <property type="evidence" value="ECO:0007669"/>
    <property type="project" value="TreeGrafter"/>
</dbReference>
<dbReference type="STRING" id="228405.HNE_2514"/>
<dbReference type="InterPro" id="IPR038591">
    <property type="entry name" value="NolW-like_sf"/>
</dbReference>
<dbReference type="GO" id="GO:0009279">
    <property type="term" value="C:cell outer membrane"/>
    <property type="evidence" value="ECO:0007669"/>
    <property type="project" value="UniProtKB-SubCell"/>
</dbReference>
<evidence type="ECO:0000313" key="12">
    <source>
        <dbReference type="Proteomes" id="UP000001959"/>
    </source>
</evidence>
<evidence type="ECO:0000256" key="3">
    <source>
        <dbReference type="ARBA" id="ARBA00022729"/>
    </source>
</evidence>
<dbReference type="KEGG" id="hne:HNE_2514"/>
<comment type="subcellular location">
    <subcellularLocation>
        <location evidence="6">Cell outer membrane</location>
    </subcellularLocation>
    <subcellularLocation>
        <location evidence="1">Membrane</location>
    </subcellularLocation>
</comment>
<dbReference type="EMBL" id="CP000158">
    <property type="protein sequence ID" value="ABI77208.1"/>
    <property type="molecule type" value="Genomic_DNA"/>
</dbReference>
<dbReference type="RefSeq" id="WP_011647506.1">
    <property type="nucleotide sequence ID" value="NC_008358.1"/>
</dbReference>
<evidence type="ECO:0000259" key="8">
    <source>
        <dbReference type="Pfam" id="PF00263"/>
    </source>
</evidence>
<feature type="domain" description="GspD-like N0" evidence="10">
    <location>
        <begin position="103"/>
        <end position="169"/>
    </location>
</feature>
<protein>
    <submittedName>
        <fullName evidence="11">Type II secretion system protein</fullName>
    </submittedName>
</protein>
<evidence type="ECO:0000313" key="11">
    <source>
        <dbReference type="EMBL" id="ABI77208.1"/>
    </source>
</evidence>
<dbReference type="InterPro" id="IPR050810">
    <property type="entry name" value="Bact_Secretion_Sys_Channel"/>
</dbReference>
<organism evidence="11 12">
    <name type="scientific">Hyphomonas neptunium (strain ATCC 15444)</name>
    <dbReference type="NCBI Taxonomy" id="228405"/>
    <lineage>
        <taxon>Bacteria</taxon>
        <taxon>Pseudomonadati</taxon>
        <taxon>Pseudomonadota</taxon>
        <taxon>Alphaproteobacteria</taxon>
        <taxon>Hyphomonadales</taxon>
        <taxon>Hyphomonadaceae</taxon>
        <taxon>Hyphomonas</taxon>
    </lineage>
</organism>
<name>Q0BZ85_HYPNA</name>
<proteinExistence type="inferred from homology"/>
<dbReference type="Pfam" id="PF00263">
    <property type="entry name" value="Secretin"/>
    <property type="match status" value="1"/>
</dbReference>
<dbReference type="Proteomes" id="UP000001959">
    <property type="component" value="Chromosome"/>
</dbReference>
<dbReference type="InterPro" id="IPR005644">
    <property type="entry name" value="NolW-like"/>
</dbReference>
<dbReference type="eggNOG" id="COG1450">
    <property type="taxonomic scope" value="Bacteria"/>
</dbReference>
<evidence type="ECO:0000259" key="10">
    <source>
        <dbReference type="Pfam" id="PF21305"/>
    </source>
</evidence>
<evidence type="ECO:0000256" key="6">
    <source>
        <dbReference type="RuleBase" id="RU004004"/>
    </source>
</evidence>
<keyword evidence="2" id="KW-0812">Transmembrane</keyword>
<dbReference type="Pfam" id="PF21305">
    <property type="entry name" value="type_II_gspD_N0"/>
    <property type="match status" value="1"/>
</dbReference>
<keyword evidence="12" id="KW-1185">Reference proteome</keyword>
<feature type="compositionally biased region" description="Basic and acidic residues" evidence="7">
    <location>
        <begin position="368"/>
        <end position="383"/>
    </location>
</feature>
<dbReference type="AlphaFoldDB" id="Q0BZ85"/>
<reference evidence="11 12" key="1">
    <citation type="journal article" date="2006" name="J. Bacteriol.">
        <title>Comparative genomic evidence for a close relationship between the dimorphic prosthecate bacteria Hyphomonas neptunium and Caulobacter crescentus.</title>
        <authorList>
            <person name="Badger J.H."/>
            <person name="Hoover T.R."/>
            <person name="Brun Y.V."/>
            <person name="Weiner R.M."/>
            <person name="Laub M.T."/>
            <person name="Alexandre G."/>
            <person name="Mrazek J."/>
            <person name="Ren Q."/>
            <person name="Paulsen I.T."/>
            <person name="Nelson K.E."/>
            <person name="Khouri H.M."/>
            <person name="Radune D."/>
            <person name="Sosa J."/>
            <person name="Dodson R.J."/>
            <person name="Sullivan S.A."/>
            <person name="Rosovitz M.J."/>
            <person name="Madupu R."/>
            <person name="Brinkac L.M."/>
            <person name="Durkin A.S."/>
            <person name="Daugherty S.C."/>
            <person name="Kothari S.P."/>
            <person name="Giglio M.G."/>
            <person name="Zhou L."/>
            <person name="Haft D.H."/>
            <person name="Selengut J.D."/>
            <person name="Davidsen T.M."/>
            <person name="Yang Q."/>
            <person name="Zafar N."/>
            <person name="Ward N.L."/>
        </authorList>
    </citation>
    <scope>NUCLEOTIDE SEQUENCE [LARGE SCALE GENOMIC DNA]</scope>
    <source>
        <strain evidence="11 12">ATCC 15444</strain>
    </source>
</reference>
<evidence type="ECO:0000259" key="9">
    <source>
        <dbReference type="Pfam" id="PF03958"/>
    </source>
</evidence>
<feature type="domain" description="Type II/III secretion system secretin-like" evidence="8">
    <location>
        <begin position="503"/>
        <end position="668"/>
    </location>
</feature>
<dbReference type="PANTHER" id="PTHR30332">
    <property type="entry name" value="PROBABLE GENERAL SECRETION PATHWAY PROTEIN D"/>
    <property type="match status" value="1"/>
</dbReference>
<dbReference type="PRINTS" id="PR00811">
    <property type="entry name" value="BCTERIALGSPD"/>
</dbReference>
<comment type="similarity">
    <text evidence="5">Belongs to the bacterial secretin family.</text>
</comment>